<comment type="caution">
    <text evidence="3">The sequence shown here is derived from an EMBL/GenBank/DDBJ whole genome shotgun (WGS) entry which is preliminary data.</text>
</comment>
<feature type="region of interest" description="Disordered" evidence="1">
    <location>
        <begin position="287"/>
        <end position="308"/>
    </location>
</feature>
<dbReference type="Proteomes" id="UP001432322">
    <property type="component" value="Unassembled WGS sequence"/>
</dbReference>
<gene>
    <name evidence="3" type="ORF">PFISCL1PPCAC_22547</name>
</gene>
<dbReference type="EMBL" id="BTSY01000006">
    <property type="protein sequence ID" value="GMT31250.1"/>
    <property type="molecule type" value="Genomic_DNA"/>
</dbReference>
<dbReference type="PROSITE" id="PS50097">
    <property type="entry name" value="BTB"/>
    <property type="match status" value="1"/>
</dbReference>
<proteinExistence type="predicted"/>
<dbReference type="Gene3D" id="3.30.710.10">
    <property type="entry name" value="Potassium Channel Kv1.1, Chain A"/>
    <property type="match status" value="1"/>
</dbReference>
<evidence type="ECO:0000256" key="1">
    <source>
        <dbReference type="SAM" id="MobiDB-lite"/>
    </source>
</evidence>
<dbReference type="PANTHER" id="PTHR22744">
    <property type="entry name" value="HELIX LOOP HELIX PROTEIN 21-RELATED"/>
    <property type="match status" value="1"/>
</dbReference>
<dbReference type="InterPro" id="IPR011333">
    <property type="entry name" value="SKP1/BTB/POZ_sf"/>
</dbReference>
<name>A0AAV5WHY6_9BILA</name>
<dbReference type="SMART" id="SM00225">
    <property type="entry name" value="BTB"/>
    <property type="match status" value="1"/>
</dbReference>
<evidence type="ECO:0000313" key="4">
    <source>
        <dbReference type="Proteomes" id="UP001432322"/>
    </source>
</evidence>
<keyword evidence="4" id="KW-1185">Reference proteome</keyword>
<dbReference type="PANTHER" id="PTHR22744:SF17">
    <property type="entry name" value="BTB DOMAIN-CONTAINING PROTEIN"/>
    <property type="match status" value="1"/>
</dbReference>
<dbReference type="AlphaFoldDB" id="A0AAV5WHY6"/>
<evidence type="ECO:0000313" key="3">
    <source>
        <dbReference type="EMBL" id="GMT31250.1"/>
    </source>
</evidence>
<evidence type="ECO:0000259" key="2">
    <source>
        <dbReference type="PROSITE" id="PS50097"/>
    </source>
</evidence>
<reference evidence="3" key="1">
    <citation type="submission" date="2023-10" db="EMBL/GenBank/DDBJ databases">
        <title>Genome assembly of Pristionchus species.</title>
        <authorList>
            <person name="Yoshida K."/>
            <person name="Sommer R.J."/>
        </authorList>
    </citation>
    <scope>NUCLEOTIDE SEQUENCE</scope>
    <source>
        <strain evidence="3">RS5133</strain>
    </source>
</reference>
<dbReference type="CDD" id="cd18186">
    <property type="entry name" value="BTB_POZ_ZBTB_KLHL-like"/>
    <property type="match status" value="1"/>
</dbReference>
<organism evidence="3 4">
    <name type="scientific">Pristionchus fissidentatus</name>
    <dbReference type="NCBI Taxonomy" id="1538716"/>
    <lineage>
        <taxon>Eukaryota</taxon>
        <taxon>Metazoa</taxon>
        <taxon>Ecdysozoa</taxon>
        <taxon>Nematoda</taxon>
        <taxon>Chromadorea</taxon>
        <taxon>Rhabditida</taxon>
        <taxon>Rhabditina</taxon>
        <taxon>Diplogasteromorpha</taxon>
        <taxon>Diplogasteroidea</taxon>
        <taxon>Neodiplogasteridae</taxon>
        <taxon>Pristionchus</taxon>
    </lineage>
</organism>
<feature type="domain" description="BTB" evidence="2">
    <location>
        <begin position="55"/>
        <end position="115"/>
    </location>
</feature>
<dbReference type="InterPro" id="IPR000210">
    <property type="entry name" value="BTB/POZ_dom"/>
</dbReference>
<protein>
    <recommendedName>
        <fullName evidence="2">BTB domain-containing protein</fullName>
    </recommendedName>
</protein>
<sequence>MTADRKNCVMTVPVMRVPSSNTTTSATLDITLKMASWSGIYSRVRTLFDKKSDLTDATLMVQGTPLYVIRSMLSLHSPYFYNIFYNRNFSDAAKEEYTIDDVTPDNMRAFLRLLYPRVPDSDTIEMMESPDQIEEMLILAERFNCDTVKLIMEKYLMDEPGYLVDSVPGGTRLTAARRLLLADRYRLSAVCSDVMRTLRNADSMGDLRHSEEYEELSDSIKAAILDVTTAAPKEKKQRRSRDSFDNDFFTRMRSHDSPPRPVSAAQIAAAAAAGTPLNTSRRITLPPPRSGGLMTGAPAAAPAAPAPPTAQRTRHVRFSLQPPPGLVGANGAAAPAVNFMSDPRDGSWRDFRADLMGLSATADSYALSSRVAVDLDRAIQFLEGLTRADYDELGSGFRIPLHANIRTLLDVSEEGGSRAEAVRQLLSQVDTVRLEYRSIAAKKRRLTN</sequence>
<dbReference type="SUPFAM" id="SSF54695">
    <property type="entry name" value="POZ domain"/>
    <property type="match status" value="1"/>
</dbReference>
<dbReference type="Pfam" id="PF00651">
    <property type="entry name" value="BTB"/>
    <property type="match status" value="1"/>
</dbReference>
<accession>A0AAV5WHY6</accession>